<dbReference type="RefSeq" id="WP_137629686.1">
    <property type="nucleotide sequence ID" value="NZ_BJDJ01000034.1"/>
</dbReference>
<keyword evidence="3" id="KW-1185">Reference proteome</keyword>
<sequence length="181" mass="20778">MKKFTTIVVTMGITLMVGGTVLPAAATDSNVRITASAATKQSKIQRGPIWSNYNKHDYKVANTRGKTYEMTGKANNIKLKVNHNLKNYKNSTWVRRKLTQIKQNGNWNVYYYVTTGKKSKIGGWVKLTDMKLKHPHKPAKHVAPDFDIWYRKLNQKQRNEYRDFTYSGARDADGEPSEMSF</sequence>
<evidence type="ECO:0000313" key="2">
    <source>
        <dbReference type="EMBL" id="MFC6180986.1"/>
    </source>
</evidence>
<proteinExistence type="predicted"/>
<gene>
    <name evidence="2" type="ORF">ACFP5Y_07130</name>
</gene>
<evidence type="ECO:0000313" key="3">
    <source>
        <dbReference type="Proteomes" id="UP001596282"/>
    </source>
</evidence>
<evidence type="ECO:0000256" key="1">
    <source>
        <dbReference type="SAM" id="SignalP"/>
    </source>
</evidence>
<reference evidence="3" key="1">
    <citation type="journal article" date="2019" name="Int. J. Syst. Evol. Microbiol.">
        <title>The Global Catalogue of Microorganisms (GCM) 10K type strain sequencing project: providing services to taxonomists for standard genome sequencing and annotation.</title>
        <authorList>
            <consortium name="The Broad Institute Genomics Platform"/>
            <consortium name="The Broad Institute Genome Sequencing Center for Infectious Disease"/>
            <person name="Wu L."/>
            <person name="Ma J."/>
        </authorList>
    </citation>
    <scope>NUCLEOTIDE SEQUENCE [LARGE SCALE GENOMIC DNA]</scope>
    <source>
        <strain evidence="3">CCM 8933</strain>
    </source>
</reference>
<protein>
    <recommendedName>
        <fullName evidence="4">Extracellular protein</fullName>
    </recommendedName>
</protein>
<feature type="signal peptide" evidence="1">
    <location>
        <begin position="1"/>
        <end position="26"/>
    </location>
</feature>
<name>A0ABW1RZV3_9LACO</name>
<dbReference type="Proteomes" id="UP001596282">
    <property type="component" value="Unassembled WGS sequence"/>
</dbReference>
<feature type="chain" id="PRO_5047422128" description="Extracellular protein" evidence="1">
    <location>
        <begin position="27"/>
        <end position="181"/>
    </location>
</feature>
<dbReference type="EMBL" id="JBHSSC010000029">
    <property type="protein sequence ID" value="MFC6180986.1"/>
    <property type="molecule type" value="Genomic_DNA"/>
</dbReference>
<keyword evidence="1" id="KW-0732">Signal</keyword>
<evidence type="ECO:0008006" key="4">
    <source>
        <dbReference type="Google" id="ProtNLM"/>
    </source>
</evidence>
<accession>A0ABW1RZV3</accession>
<comment type="caution">
    <text evidence="2">The sequence shown here is derived from an EMBL/GenBank/DDBJ whole genome shotgun (WGS) entry which is preliminary data.</text>
</comment>
<organism evidence="2 3">
    <name type="scientific">Lactiplantibacillus daowaiensis</name>
    <dbReference type="NCBI Taxonomy" id="2559918"/>
    <lineage>
        <taxon>Bacteria</taxon>
        <taxon>Bacillati</taxon>
        <taxon>Bacillota</taxon>
        <taxon>Bacilli</taxon>
        <taxon>Lactobacillales</taxon>
        <taxon>Lactobacillaceae</taxon>
        <taxon>Lactiplantibacillus</taxon>
    </lineage>
</organism>